<protein>
    <submittedName>
        <fullName evidence="4">Oidioi.mRNA.OKI2018_I69.chr1.g963.t1.cds</fullName>
    </submittedName>
</protein>
<feature type="chain" id="PRO_5045556779" evidence="3">
    <location>
        <begin position="22"/>
        <end position="211"/>
    </location>
</feature>
<sequence length="211" mass="23782">MLRKDLIVKIFLLAKLGNAQSGDFQDETIFDNIEVDYKGDTFNTQRSSSKNIFPESSSPEVTEEISELTETIILTEESSSGVEVFDKIIKIEETSAIMEESSLEREPNEMLVIGLGVGIAALMLCLMLIGACVYIRKRRNQPNILSSQNRPKTSTKSKQTHSSESTLLAALFQENPKTRGTVRFRRRAQKAAAKQGRNCRPRIWAPARWEQ</sequence>
<reference evidence="4 5" key="1">
    <citation type="submission" date="2021-04" db="EMBL/GenBank/DDBJ databases">
        <authorList>
            <person name="Bliznina A."/>
        </authorList>
    </citation>
    <scope>NUCLEOTIDE SEQUENCE [LARGE SCALE GENOMIC DNA]</scope>
</reference>
<keyword evidence="2" id="KW-0472">Membrane</keyword>
<proteinExistence type="predicted"/>
<keyword evidence="3" id="KW-0732">Signal</keyword>
<evidence type="ECO:0000256" key="1">
    <source>
        <dbReference type="SAM" id="MobiDB-lite"/>
    </source>
</evidence>
<organism evidence="4 5">
    <name type="scientific">Oikopleura dioica</name>
    <name type="common">Tunicate</name>
    <dbReference type="NCBI Taxonomy" id="34765"/>
    <lineage>
        <taxon>Eukaryota</taxon>
        <taxon>Metazoa</taxon>
        <taxon>Chordata</taxon>
        <taxon>Tunicata</taxon>
        <taxon>Appendicularia</taxon>
        <taxon>Copelata</taxon>
        <taxon>Oikopleuridae</taxon>
        <taxon>Oikopleura</taxon>
    </lineage>
</organism>
<evidence type="ECO:0000313" key="4">
    <source>
        <dbReference type="EMBL" id="CAG5103842.1"/>
    </source>
</evidence>
<dbReference type="EMBL" id="OU015566">
    <property type="protein sequence ID" value="CAG5103842.1"/>
    <property type="molecule type" value="Genomic_DNA"/>
</dbReference>
<keyword evidence="2" id="KW-1133">Transmembrane helix</keyword>
<feature type="region of interest" description="Disordered" evidence="1">
    <location>
        <begin position="144"/>
        <end position="163"/>
    </location>
</feature>
<evidence type="ECO:0000256" key="3">
    <source>
        <dbReference type="SAM" id="SignalP"/>
    </source>
</evidence>
<evidence type="ECO:0000256" key="2">
    <source>
        <dbReference type="SAM" id="Phobius"/>
    </source>
</evidence>
<accession>A0ABN7SSV3</accession>
<feature type="signal peptide" evidence="3">
    <location>
        <begin position="1"/>
        <end position="21"/>
    </location>
</feature>
<dbReference type="Proteomes" id="UP001158576">
    <property type="component" value="Chromosome 1"/>
</dbReference>
<gene>
    <name evidence="4" type="ORF">OKIOD_LOCUS9728</name>
</gene>
<name>A0ABN7SSV3_OIKDI</name>
<keyword evidence="5" id="KW-1185">Reference proteome</keyword>
<evidence type="ECO:0000313" key="5">
    <source>
        <dbReference type="Proteomes" id="UP001158576"/>
    </source>
</evidence>
<keyword evidence="2" id="KW-0812">Transmembrane</keyword>
<feature type="transmembrane region" description="Helical" evidence="2">
    <location>
        <begin position="110"/>
        <end position="135"/>
    </location>
</feature>